<evidence type="ECO:0000256" key="1">
    <source>
        <dbReference type="SAM" id="MobiDB-lite"/>
    </source>
</evidence>
<reference evidence="2 3" key="1">
    <citation type="submission" date="2020-08" db="EMBL/GenBank/DDBJ databases">
        <title>Whole genome shotgun sequence of Actinoplanes ianthinogenes NBRC 13996.</title>
        <authorList>
            <person name="Komaki H."/>
            <person name="Tamura T."/>
        </authorList>
    </citation>
    <scope>NUCLEOTIDE SEQUENCE [LARGE SCALE GENOMIC DNA]</scope>
    <source>
        <strain evidence="2 3">NBRC 13996</strain>
    </source>
</reference>
<dbReference type="Proteomes" id="UP000676967">
    <property type="component" value="Chromosome"/>
</dbReference>
<sequence length="80" mass="8245">MRPFAGFPRIAPPRLPAGSRHSPRLVPTALLGAGKGPWAPAGTGAGRDPGFLTLTGAAGPRNADMPAGHQRLLRMARVQA</sequence>
<keyword evidence="3" id="KW-1185">Reference proteome</keyword>
<dbReference type="EMBL" id="AP023356">
    <property type="protein sequence ID" value="BCJ45830.1"/>
    <property type="molecule type" value="Genomic_DNA"/>
</dbReference>
<feature type="region of interest" description="Disordered" evidence="1">
    <location>
        <begin position="37"/>
        <end position="67"/>
    </location>
</feature>
<protein>
    <submittedName>
        <fullName evidence="2">Uncharacterized protein</fullName>
    </submittedName>
</protein>
<feature type="region of interest" description="Disordered" evidence="1">
    <location>
        <begin position="1"/>
        <end position="23"/>
    </location>
</feature>
<name>A0ABM7M2U9_9ACTN</name>
<organism evidence="2 3">
    <name type="scientific">Actinoplanes ianthinogenes</name>
    <dbReference type="NCBI Taxonomy" id="122358"/>
    <lineage>
        <taxon>Bacteria</taxon>
        <taxon>Bacillati</taxon>
        <taxon>Actinomycetota</taxon>
        <taxon>Actinomycetes</taxon>
        <taxon>Micromonosporales</taxon>
        <taxon>Micromonosporaceae</taxon>
        <taxon>Actinoplanes</taxon>
    </lineage>
</organism>
<evidence type="ECO:0000313" key="3">
    <source>
        <dbReference type="Proteomes" id="UP000676967"/>
    </source>
</evidence>
<evidence type="ECO:0000313" key="2">
    <source>
        <dbReference type="EMBL" id="BCJ45830.1"/>
    </source>
</evidence>
<proteinExistence type="predicted"/>
<accession>A0ABM7M2U9</accession>
<gene>
    <name evidence="2" type="ORF">Aiant_64870</name>
</gene>